<evidence type="ECO:0000313" key="3">
    <source>
        <dbReference type="EMBL" id="QLC49862.1"/>
    </source>
</evidence>
<sequence>MKERPADSHKMNTEAYQDRNNYLDELAEIKAEISSLNRAVSRVLEHSGNQQMNMMFSDIKNDLSGPLINYMMHDARNTLNNSMPEDCEQKQVCKSAFEKLFQEMSLLLLDRNMDEEKLLQFQERFDELKEFASTENCDSCTTHASTMFNKQLGLLRTMSGSVGQRSETGDATSIVDLPDDVVSSICEPLANKQRLLILKSLSTETRSFSELSKITGLRGGNLLFHLQKLLDTDMILQRTERGDYLLTNKGYRILQGIADLYEATEKVSGEQILLESDQVIG</sequence>
<evidence type="ECO:0000256" key="1">
    <source>
        <dbReference type="SAM" id="Coils"/>
    </source>
</evidence>
<dbReference type="InterPro" id="IPR036388">
    <property type="entry name" value="WH-like_DNA-bd_sf"/>
</dbReference>
<proteinExistence type="predicted"/>
<dbReference type="SUPFAM" id="SSF46785">
    <property type="entry name" value="Winged helix' DNA-binding domain"/>
    <property type="match status" value="1"/>
</dbReference>
<dbReference type="InterPro" id="IPR011991">
    <property type="entry name" value="ArsR-like_HTH"/>
</dbReference>
<dbReference type="GO" id="GO:0003700">
    <property type="term" value="F:DNA-binding transcription factor activity"/>
    <property type="evidence" value="ECO:0007669"/>
    <property type="project" value="InterPro"/>
</dbReference>
<dbReference type="InterPro" id="IPR001845">
    <property type="entry name" value="HTH_ArsR_DNA-bd_dom"/>
</dbReference>
<dbReference type="KEGG" id="mzi:HWN40_06175"/>
<evidence type="ECO:0000313" key="4">
    <source>
        <dbReference type="Proteomes" id="UP000509594"/>
    </source>
</evidence>
<reference evidence="3 4" key="1">
    <citation type="submission" date="2020-06" db="EMBL/GenBank/DDBJ databases">
        <title>Methanolobus halotolerans sp. nov., isolated from a saline lake Tus in Siberia.</title>
        <authorList>
            <person name="Shen Y."/>
            <person name="Chen S.-C."/>
            <person name="Lai M.-C."/>
            <person name="Huang H.-H."/>
            <person name="Chiu H.-H."/>
            <person name="Tang S.-L."/>
            <person name="Rogozin D.Y."/>
            <person name="Degermendzhy A.G."/>
        </authorList>
    </citation>
    <scope>NUCLEOTIDE SEQUENCE [LARGE SCALE GENOMIC DNA]</scope>
    <source>
        <strain evidence="3 4">DSM 21339</strain>
    </source>
</reference>
<dbReference type="RefSeq" id="WP_176964918.1">
    <property type="nucleotide sequence ID" value="NZ_CP058215.1"/>
</dbReference>
<dbReference type="InterPro" id="IPR016723">
    <property type="entry name" value="Tscrpt_reg_ArsR_prd"/>
</dbReference>
<dbReference type="GeneID" id="55821244"/>
<dbReference type="Pfam" id="PF01022">
    <property type="entry name" value="HTH_5"/>
    <property type="match status" value="1"/>
</dbReference>
<dbReference type="Proteomes" id="UP000509594">
    <property type="component" value="Chromosome"/>
</dbReference>
<dbReference type="PIRSF" id="PIRSF018357">
    <property type="entry name" value="Trans_reg_ArsR_prd"/>
    <property type="match status" value="1"/>
</dbReference>
<feature type="domain" description="HTH arsR-type" evidence="2">
    <location>
        <begin position="192"/>
        <end position="233"/>
    </location>
</feature>
<keyword evidence="1" id="KW-0175">Coiled coil</keyword>
<evidence type="ECO:0000259" key="2">
    <source>
        <dbReference type="Pfam" id="PF01022"/>
    </source>
</evidence>
<dbReference type="Gene3D" id="1.10.10.10">
    <property type="entry name" value="Winged helix-like DNA-binding domain superfamily/Winged helix DNA-binding domain"/>
    <property type="match status" value="1"/>
</dbReference>
<dbReference type="AlphaFoldDB" id="A0A7D5I8J6"/>
<accession>A0A7D5I8J6</accession>
<feature type="coiled-coil region" evidence="1">
    <location>
        <begin position="12"/>
        <end position="39"/>
    </location>
</feature>
<name>A0A7D5I8J6_9EURY</name>
<keyword evidence="4" id="KW-1185">Reference proteome</keyword>
<gene>
    <name evidence="3" type="ORF">HWN40_06175</name>
</gene>
<protein>
    <submittedName>
        <fullName evidence="3">Winged helix-turn-helix transcriptional regulator</fullName>
    </submittedName>
</protein>
<dbReference type="EMBL" id="CP058215">
    <property type="protein sequence ID" value="QLC49862.1"/>
    <property type="molecule type" value="Genomic_DNA"/>
</dbReference>
<organism evidence="3 4">
    <name type="scientific">Methanolobus zinderi</name>
    <dbReference type="NCBI Taxonomy" id="536044"/>
    <lineage>
        <taxon>Archaea</taxon>
        <taxon>Methanobacteriati</taxon>
        <taxon>Methanobacteriota</taxon>
        <taxon>Stenosarchaea group</taxon>
        <taxon>Methanomicrobia</taxon>
        <taxon>Methanosarcinales</taxon>
        <taxon>Methanosarcinaceae</taxon>
        <taxon>Methanolobus</taxon>
    </lineage>
</organism>
<dbReference type="OrthoDB" id="114909at2157"/>
<dbReference type="CDD" id="cd00090">
    <property type="entry name" value="HTH_ARSR"/>
    <property type="match status" value="1"/>
</dbReference>
<dbReference type="InterPro" id="IPR036390">
    <property type="entry name" value="WH_DNA-bd_sf"/>
</dbReference>